<dbReference type="OrthoDB" id="1247426at2"/>
<dbReference type="EMBL" id="FNFX01000001">
    <property type="protein sequence ID" value="SDK18893.1"/>
    <property type="molecule type" value="Genomic_DNA"/>
</dbReference>
<sequence length="175" mass="20144">MNNDYLKLLQKRIGSTSVGPSTARGMGPAGTIQAARKYLQGLNIRRFVKRNESAFRSELDIATLELQKALPKEARNWGSARKFLNIFLRDCAYNKYICEQYQLEKIESWLEVPIDSHVVKGLKEEGKRGDLPRWRTVISLTPSEHDTYQSFASAVAERESVLRAHLDVKYWRRDA</sequence>
<reference evidence="2" key="1">
    <citation type="submission" date="2016-10" db="EMBL/GenBank/DDBJ databases">
        <authorList>
            <person name="Varghese N."/>
            <person name="Submissions S."/>
        </authorList>
    </citation>
    <scope>NUCLEOTIDE SEQUENCE [LARGE SCALE GENOMIC DNA]</scope>
    <source>
        <strain evidence="2">CBMB127</strain>
    </source>
</reference>
<evidence type="ECO:0000313" key="1">
    <source>
        <dbReference type="EMBL" id="SDK18893.1"/>
    </source>
</evidence>
<proteinExistence type="predicted"/>
<dbReference type="STRING" id="492660.SAMN05192566_0535"/>
<dbReference type="RefSeq" id="WP_091469459.1">
    <property type="nucleotide sequence ID" value="NZ_FNFX01000001.1"/>
</dbReference>
<protein>
    <submittedName>
        <fullName evidence="1">Uncharacterized protein</fullName>
    </submittedName>
</protein>
<dbReference type="AlphaFoldDB" id="A0A1G8ZV26"/>
<organism evidence="1 2">
    <name type="scientific">Methylophilus rhizosphaerae</name>
    <dbReference type="NCBI Taxonomy" id="492660"/>
    <lineage>
        <taxon>Bacteria</taxon>
        <taxon>Pseudomonadati</taxon>
        <taxon>Pseudomonadota</taxon>
        <taxon>Betaproteobacteria</taxon>
        <taxon>Nitrosomonadales</taxon>
        <taxon>Methylophilaceae</taxon>
        <taxon>Methylophilus</taxon>
    </lineage>
</organism>
<gene>
    <name evidence="1" type="ORF">SAMN05192566_0535</name>
</gene>
<evidence type="ECO:0000313" key="2">
    <source>
        <dbReference type="Proteomes" id="UP000198629"/>
    </source>
</evidence>
<dbReference type="Proteomes" id="UP000198629">
    <property type="component" value="Unassembled WGS sequence"/>
</dbReference>
<keyword evidence="2" id="KW-1185">Reference proteome</keyword>
<accession>A0A1G8ZV26</accession>
<name>A0A1G8ZV26_9PROT</name>